<evidence type="ECO:0000256" key="12">
    <source>
        <dbReference type="SAM" id="Phobius"/>
    </source>
</evidence>
<evidence type="ECO:0000256" key="1">
    <source>
        <dbReference type="ARBA" id="ARBA00004370"/>
    </source>
</evidence>
<keyword evidence="3" id="KW-0813">Transport</keyword>
<gene>
    <name evidence="15" type="ORF">SAMN05444002_2065</name>
</gene>
<dbReference type="EMBL" id="FSRL01000001">
    <property type="protein sequence ID" value="SIO00349.1"/>
    <property type="molecule type" value="Genomic_DNA"/>
</dbReference>
<evidence type="ECO:0000256" key="5">
    <source>
        <dbReference type="ARBA" id="ARBA00022723"/>
    </source>
</evidence>
<dbReference type="Proteomes" id="UP000184932">
    <property type="component" value="Unassembled WGS sequence"/>
</dbReference>
<proteinExistence type="inferred from homology"/>
<keyword evidence="4 11" id="KW-0349">Heme</keyword>
<evidence type="ECO:0000259" key="13">
    <source>
        <dbReference type="PROSITE" id="PS50857"/>
    </source>
</evidence>
<keyword evidence="6" id="KW-0249">Electron transport</keyword>
<dbReference type="InterPro" id="IPR002429">
    <property type="entry name" value="CcO_II-like_C"/>
</dbReference>
<dbReference type="GO" id="GO:0016020">
    <property type="term" value="C:membrane"/>
    <property type="evidence" value="ECO:0007669"/>
    <property type="project" value="UniProtKB-SubCell"/>
</dbReference>
<keyword evidence="5 11" id="KW-0479">Metal-binding</keyword>
<name>A0A1N6FYH1_9RHOB</name>
<dbReference type="Pfam" id="PF00116">
    <property type="entry name" value="COX2"/>
    <property type="match status" value="1"/>
</dbReference>
<keyword evidence="9 12" id="KW-0472">Membrane</keyword>
<dbReference type="GO" id="GO:0042773">
    <property type="term" value="P:ATP synthesis coupled electron transport"/>
    <property type="evidence" value="ECO:0007669"/>
    <property type="project" value="TreeGrafter"/>
</dbReference>
<dbReference type="InterPro" id="IPR036909">
    <property type="entry name" value="Cyt_c-like_dom_sf"/>
</dbReference>
<dbReference type="STRING" id="1217970.SAMN05444002_2065"/>
<evidence type="ECO:0000256" key="9">
    <source>
        <dbReference type="ARBA" id="ARBA00023136"/>
    </source>
</evidence>
<evidence type="ECO:0000259" key="14">
    <source>
        <dbReference type="PROSITE" id="PS51007"/>
    </source>
</evidence>
<feature type="transmembrane region" description="Helical" evidence="12">
    <location>
        <begin position="78"/>
        <end position="101"/>
    </location>
</feature>
<comment type="catalytic activity">
    <reaction evidence="10">
        <text>4 Fe(II)-[cytochrome c] + O2 + 8 H(+)(in) = 4 Fe(III)-[cytochrome c] + 2 H2O + 4 H(+)(out)</text>
        <dbReference type="Rhea" id="RHEA:11436"/>
        <dbReference type="Rhea" id="RHEA-COMP:10350"/>
        <dbReference type="Rhea" id="RHEA-COMP:14399"/>
        <dbReference type="ChEBI" id="CHEBI:15377"/>
        <dbReference type="ChEBI" id="CHEBI:15378"/>
        <dbReference type="ChEBI" id="CHEBI:15379"/>
        <dbReference type="ChEBI" id="CHEBI:29033"/>
        <dbReference type="ChEBI" id="CHEBI:29034"/>
        <dbReference type="EC" id="7.1.1.9"/>
    </reaction>
</comment>
<dbReference type="InterPro" id="IPR034236">
    <property type="entry name" value="CuRO_CcO_Caa3_II"/>
</dbReference>
<dbReference type="InterPro" id="IPR045187">
    <property type="entry name" value="CcO_II"/>
</dbReference>
<evidence type="ECO:0000256" key="2">
    <source>
        <dbReference type="ARBA" id="ARBA00007866"/>
    </source>
</evidence>
<dbReference type="SUPFAM" id="SSF49503">
    <property type="entry name" value="Cupredoxins"/>
    <property type="match status" value="1"/>
</dbReference>
<comment type="subcellular location">
    <subcellularLocation>
        <location evidence="1">Membrane</location>
    </subcellularLocation>
</comment>
<dbReference type="Pfam" id="PF00034">
    <property type="entry name" value="Cytochrom_C"/>
    <property type="match status" value="1"/>
</dbReference>
<dbReference type="CDD" id="cd04213">
    <property type="entry name" value="CuRO_CcO_Caa3_II"/>
    <property type="match status" value="1"/>
</dbReference>
<dbReference type="AlphaFoldDB" id="A0A1N6FYH1"/>
<reference evidence="16" key="1">
    <citation type="submission" date="2016-11" db="EMBL/GenBank/DDBJ databases">
        <authorList>
            <person name="Varghese N."/>
            <person name="Submissions S."/>
        </authorList>
    </citation>
    <scope>NUCLEOTIDE SEQUENCE [LARGE SCALE GENOMIC DNA]</scope>
    <source>
        <strain evidence="16">DSM 29440</strain>
    </source>
</reference>
<evidence type="ECO:0000313" key="16">
    <source>
        <dbReference type="Proteomes" id="UP000184932"/>
    </source>
</evidence>
<protein>
    <submittedName>
        <fullName evidence="15">Cytochrome c oxidase subunit 2</fullName>
    </submittedName>
</protein>
<comment type="similarity">
    <text evidence="2">Belongs to the cytochrome c oxidase subunit 2 family.</text>
</comment>
<dbReference type="PROSITE" id="PS50857">
    <property type="entry name" value="COX2_CUA"/>
    <property type="match status" value="1"/>
</dbReference>
<keyword evidence="7 11" id="KW-0408">Iron</keyword>
<evidence type="ECO:0000256" key="8">
    <source>
        <dbReference type="ARBA" id="ARBA00023008"/>
    </source>
</evidence>
<feature type="domain" description="Cytochrome oxidase subunit II copper A binding" evidence="13">
    <location>
        <begin position="113"/>
        <end position="228"/>
    </location>
</feature>
<dbReference type="PANTHER" id="PTHR22888:SF9">
    <property type="entry name" value="CYTOCHROME C OXIDASE SUBUNIT 2"/>
    <property type="match status" value="1"/>
</dbReference>
<dbReference type="InterPro" id="IPR008972">
    <property type="entry name" value="Cupredoxin"/>
</dbReference>
<dbReference type="PANTHER" id="PTHR22888">
    <property type="entry name" value="CYTOCHROME C OXIDASE, SUBUNIT II"/>
    <property type="match status" value="1"/>
</dbReference>
<dbReference type="InterPro" id="IPR009056">
    <property type="entry name" value="Cyt_c-like_dom"/>
</dbReference>
<feature type="transmembrane region" description="Helical" evidence="12">
    <location>
        <begin position="42"/>
        <end position="66"/>
    </location>
</feature>
<organism evidence="15 16">
    <name type="scientific">Vannielia litorea</name>
    <dbReference type="NCBI Taxonomy" id="1217970"/>
    <lineage>
        <taxon>Bacteria</taxon>
        <taxon>Pseudomonadati</taxon>
        <taxon>Pseudomonadota</taxon>
        <taxon>Alphaproteobacteria</taxon>
        <taxon>Rhodobacterales</taxon>
        <taxon>Paracoccaceae</taxon>
        <taxon>Vannielia</taxon>
    </lineage>
</organism>
<dbReference type="InterPro" id="IPR001505">
    <property type="entry name" value="Copper_CuA"/>
</dbReference>
<accession>A0A1N6FYH1</accession>
<dbReference type="PROSITE" id="PS00078">
    <property type="entry name" value="COX2"/>
    <property type="match status" value="1"/>
</dbReference>
<keyword evidence="12" id="KW-1133">Transmembrane helix</keyword>
<dbReference type="Gene3D" id="2.60.40.420">
    <property type="entry name" value="Cupredoxins - blue copper proteins"/>
    <property type="match status" value="1"/>
</dbReference>
<keyword evidence="12" id="KW-0812">Transmembrane</keyword>
<dbReference type="PROSITE" id="PS51007">
    <property type="entry name" value="CYTC"/>
    <property type="match status" value="1"/>
</dbReference>
<dbReference type="RefSeq" id="WP_245794426.1">
    <property type="nucleotide sequence ID" value="NZ_FSRL01000001.1"/>
</dbReference>
<dbReference type="GO" id="GO:0004129">
    <property type="term" value="F:cytochrome-c oxidase activity"/>
    <property type="evidence" value="ECO:0007669"/>
    <property type="project" value="UniProtKB-EC"/>
</dbReference>
<dbReference type="GO" id="GO:0020037">
    <property type="term" value="F:heme binding"/>
    <property type="evidence" value="ECO:0007669"/>
    <property type="project" value="InterPro"/>
</dbReference>
<dbReference type="SUPFAM" id="SSF46626">
    <property type="entry name" value="Cytochrome c"/>
    <property type="match status" value="1"/>
</dbReference>
<evidence type="ECO:0000256" key="11">
    <source>
        <dbReference type="PROSITE-ProRule" id="PRU00433"/>
    </source>
</evidence>
<feature type="domain" description="Cytochrome c" evidence="14">
    <location>
        <begin position="239"/>
        <end position="331"/>
    </location>
</feature>
<sequence length="331" mass="35314">MICAGRASAGRALTVVGVVLLSGCEGRQSVLDPSGTDALALYDLAVVLFIGAVVLWLLVAALFIYVTRINPRAMSRRMGETLIVGGGVLFPVVLLGGLLIYSLPLMSPQREGEAGLEVRITAEQWWWRVDYLLEDGTIVTSANELRLPVGRRTGLRLNAHNVIHSFWVPALGGKTDMIPGRETFMSLRPEKAGTFRGQCAEFCGASHALMAFEVVAMDPAAFAAWLQAEAADASAPSGLEARRGAEVFAREGCGACHAIRGTDAIGQVGPDLTHVGSRVSLGAGILGPTAEDFTRWLGHTESLKPEVRMPTYDFLPPEDIAALAAYLEGLE</sequence>
<evidence type="ECO:0000256" key="6">
    <source>
        <dbReference type="ARBA" id="ARBA00022982"/>
    </source>
</evidence>
<evidence type="ECO:0000256" key="4">
    <source>
        <dbReference type="ARBA" id="ARBA00022617"/>
    </source>
</evidence>
<evidence type="ECO:0000256" key="3">
    <source>
        <dbReference type="ARBA" id="ARBA00022448"/>
    </source>
</evidence>
<dbReference type="GO" id="GO:0005507">
    <property type="term" value="F:copper ion binding"/>
    <property type="evidence" value="ECO:0007669"/>
    <property type="project" value="InterPro"/>
</dbReference>
<keyword evidence="16" id="KW-1185">Reference proteome</keyword>
<evidence type="ECO:0000256" key="7">
    <source>
        <dbReference type="ARBA" id="ARBA00023004"/>
    </source>
</evidence>
<evidence type="ECO:0000313" key="15">
    <source>
        <dbReference type="EMBL" id="SIO00349.1"/>
    </source>
</evidence>
<dbReference type="PROSITE" id="PS51257">
    <property type="entry name" value="PROKAR_LIPOPROTEIN"/>
    <property type="match status" value="1"/>
</dbReference>
<evidence type="ECO:0000256" key="10">
    <source>
        <dbReference type="ARBA" id="ARBA00047816"/>
    </source>
</evidence>
<keyword evidence="8" id="KW-0186">Copper</keyword>